<dbReference type="SUPFAM" id="SSF52047">
    <property type="entry name" value="RNI-like"/>
    <property type="match status" value="1"/>
</dbReference>
<evidence type="ECO:0008006" key="3">
    <source>
        <dbReference type="Google" id="ProtNLM"/>
    </source>
</evidence>
<dbReference type="KEGG" id="cput:CONPUDRAFT_105008"/>
<evidence type="ECO:0000313" key="1">
    <source>
        <dbReference type="EMBL" id="EIW81583.1"/>
    </source>
</evidence>
<keyword evidence="2" id="KW-1185">Reference proteome</keyword>
<protein>
    <recommendedName>
        <fullName evidence="3">F-box domain-containing protein</fullName>
    </recommendedName>
</protein>
<organism evidence="1 2">
    <name type="scientific">Coniophora puteana (strain RWD-64-598)</name>
    <name type="common">Brown rot fungus</name>
    <dbReference type="NCBI Taxonomy" id="741705"/>
    <lineage>
        <taxon>Eukaryota</taxon>
        <taxon>Fungi</taxon>
        <taxon>Dikarya</taxon>
        <taxon>Basidiomycota</taxon>
        <taxon>Agaricomycotina</taxon>
        <taxon>Agaricomycetes</taxon>
        <taxon>Agaricomycetidae</taxon>
        <taxon>Boletales</taxon>
        <taxon>Coniophorineae</taxon>
        <taxon>Coniophoraceae</taxon>
        <taxon>Coniophora</taxon>
    </lineage>
</organism>
<gene>
    <name evidence="1" type="ORF">CONPUDRAFT_105008</name>
</gene>
<dbReference type="Proteomes" id="UP000053558">
    <property type="component" value="Unassembled WGS sequence"/>
</dbReference>
<dbReference type="OrthoDB" id="3250756at2759"/>
<dbReference type="InterPro" id="IPR032675">
    <property type="entry name" value="LRR_dom_sf"/>
</dbReference>
<dbReference type="AlphaFoldDB" id="A0A5M3MQX4"/>
<dbReference type="GeneID" id="19198510"/>
<proteinExistence type="predicted"/>
<evidence type="ECO:0000313" key="2">
    <source>
        <dbReference type="Proteomes" id="UP000053558"/>
    </source>
</evidence>
<sequence length="354" mass="40308">MGLKTASPEIWRRIVQWSRRADLPNLCLVCKPLQRAAEARLYESFAPREVNNYLLFCGTIATSNRFGAHVRSFVDNHLFPHAPLTQNQWLTVKAALLKMPSLERLVIFHPADCNAWLLDDALPFQLWEARLGLEWDPLLVNFLIKQKQLRVLQLFDGPSADPGAPGLSPGSLPQLLRLEAPLFVASHVLPFTSSLTHLQIEVDPQATNGLESFLSDLGRHAPMLRALNVMHIPDTMAARCLKLISYSCPNLRHLGDISLPCDTRSEVHRHLMSMRHLRVLELDVSRWFPQPVGMIQRLIITELRAYCPTLEIVSIWCGHNQNTWALEGDHWRNRSERAQRPQFVALGGAHHHHH</sequence>
<name>A0A5M3MQX4_CONPW</name>
<dbReference type="RefSeq" id="XP_007768891.1">
    <property type="nucleotide sequence ID" value="XM_007770701.1"/>
</dbReference>
<dbReference type="OMA" id="HEDIKFQ"/>
<reference evidence="2" key="1">
    <citation type="journal article" date="2012" name="Science">
        <title>The Paleozoic origin of enzymatic lignin decomposition reconstructed from 31 fungal genomes.</title>
        <authorList>
            <person name="Floudas D."/>
            <person name="Binder M."/>
            <person name="Riley R."/>
            <person name="Barry K."/>
            <person name="Blanchette R.A."/>
            <person name="Henrissat B."/>
            <person name="Martinez A.T."/>
            <person name="Otillar R."/>
            <person name="Spatafora J.W."/>
            <person name="Yadav J.S."/>
            <person name="Aerts A."/>
            <person name="Benoit I."/>
            <person name="Boyd A."/>
            <person name="Carlson A."/>
            <person name="Copeland A."/>
            <person name="Coutinho P.M."/>
            <person name="de Vries R.P."/>
            <person name="Ferreira P."/>
            <person name="Findley K."/>
            <person name="Foster B."/>
            <person name="Gaskell J."/>
            <person name="Glotzer D."/>
            <person name="Gorecki P."/>
            <person name="Heitman J."/>
            <person name="Hesse C."/>
            <person name="Hori C."/>
            <person name="Igarashi K."/>
            <person name="Jurgens J.A."/>
            <person name="Kallen N."/>
            <person name="Kersten P."/>
            <person name="Kohler A."/>
            <person name="Kuees U."/>
            <person name="Kumar T.K.A."/>
            <person name="Kuo A."/>
            <person name="LaButti K."/>
            <person name="Larrondo L.F."/>
            <person name="Lindquist E."/>
            <person name="Ling A."/>
            <person name="Lombard V."/>
            <person name="Lucas S."/>
            <person name="Lundell T."/>
            <person name="Martin R."/>
            <person name="McLaughlin D.J."/>
            <person name="Morgenstern I."/>
            <person name="Morin E."/>
            <person name="Murat C."/>
            <person name="Nagy L.G."/>
            <person name="Nolan M."/>
            <person name="Ohm R.A."/>
            <person name="Patyshakuliyeva A."/>
            <person name="Rokas A."/>
            <person name="Ruiz-Duenas F.J."/>
            <person name="Sabat G."/>
            <person name="Salamov A."/>
            <person name="Samejima M."/>
            <person name="Schmutz J."/>
            <person name="Slot J.C."/>
            <person name="St John F."/>
            <person name="Stenlid J."/>
            <person name="Sun H."/>
            <person name="Sun S."/>
            <person name="Syed K."/>
            <person name="Tsang A."/>
            <person name="Wiebenga A."/>
            <person name="Young D."/>
            <person name="Pisabarro A."/>
            <person name="Eastwood D.C."/>
            <person name="Martin F."/>
            <person name="Cullen D."/>
            <person name="Grigoriev I.V."/>
            <person name="Hibbett D.S."/>
        </authorList>
    </citation>
    <scope>NUCLEOTIDE SEQUENCE [LARGE SCALE GENOMIC DNA]</scope>
    <source>
        <strain evidence="2">RWD-64-598 SS2</strain>
    </source>
</reference>
<accession>A0A5M3MQX4</accession>
<dbReference type="Gene3D" id="3.80.10.10">
    <property type="entry name" value="Ribonuclease Inhibitor"/>
    <property type="match status" value="1"/>
</dbReference>
<dbReference type="EMBL" id="JH711578">
    <property type="protein sequence ID" value="EIW81583.1"/>
    <property type="molecule type" value="Genomic_DNA"/>
</dbReference>
<comment type="caution">
    <text evidence="1">The sequence shown here is derived from an EMBL/GenBank/DDBJ whole genome shotgun (WGS) entry which is preliminary data.</text>
</comment>